<accession>A0ABT6Y558</accession>
<dbReference type="SUPFAM" id="SSF52172">
    <property type="entry name" value="CheY-like"/>
    <property type="match status" value="1"/>
</dbReference>
<dbReference type="Pfam" id="PF00072">
    <property type="entry name" value="Response_reg"/>
    <property type="match status" value="1"/>
</dbReference>
<protein>
    <submittedName>
        <fullName evidence="4">Response regulator</fullName>
    </submittedName>
</protein>
<evidence type="ECO:0000256" key="1">
    <source>
        <dbReference type="ARBA" id="ARBA00022553"/>
    </source>
</evidence>
<dbReference type="Gene3D" id="3.40.50.2300">
    <property type="match status" value="1"/>
</dbReference>
<reference evidence="4 5" key="1">
    <citation type="submission" date="2023-05" db="EMBL/GenBank/DDBJ databases">
        <title>Novel species of genus Flectobacillus isolated from stream in China.</title>
        <authorList>
            <person name="Lu H."/>
        </authorList>
    </citation>
    <scope>NUCLEOTIDE SEQUENCE [LARGE SCALE GENOMIC DNA]</scope>
    <source>
        <strain evidence="4 5">KCTC 42575</strain>
    </source>
</reference>
<dbReference type="EMBL" id="JASHIF010000004">
    <property type="protein sequence ID" value="MDI9858698.1"/>
    <property type="molecule type" value="Genomic_DNA"/>
</dbReference>
<organism evidence="4 5">
    <name type="scientific">Flectobacillus roseus</name>
    <dbReference type="NCBI Taxonomy" id="502259"/>
    <lineage>
        <taxon>Bacteria</taxon>
        <taxon>Pseudomonadati</taxon>
        <taxon>Bacteroidota</taxon>
        <taxon>Cytophagia</taxon>
        <taxon>Cytophagales</taxon>
        <taxon>Flectobacillaceae</taxon>
        <taxon>Flectobacillus</taxon>
    </lineage>
</organism>
<dbReference type="SMART" id="SM00448">
    <property type="entry name" value="REC"/>
    <property type="match status" value="1"/>
</dbReference>
<evidence type="ECO:0000256" key="2">
    <source>
        <dbReference type="PROSITE-ProRule" id="PRU00169"/>
    </source>
</evidence>
<dbReference type="CDD" id="cd17574">
    <property type="entry name" value="REC_OmpR"/>
    <property type="match status" value="1"/>
</dbReference>
<dbReference type="PROSITE" id="PS50110">
    <property type="entry name" value="RESPONSE_REGULATORY"/>
    <property type="match status" value="1"/>
</dbReference>
<gene>
    <name evidence="4" type="ORF">QM524_05730</name>
</gene>
<dbReference type="PANTHER" id="PTHR43547">
    <property type="entry name" value="TWO-COMPONENT HISTIDINE KINASE"/>
    <property type="match status" value="1"/>
</dbReference>
<comment type="caution">
    <text evidence="4">The sequence shown here is derived from an EMBL/GenBank/DDBJ whole genome shotgun (WGS) entry which is preliminary data.</text>
</comment>
<dbReference type="PANTHER" id="PTHR43547:SF2">
    <property type="entry name" value="HYBRID SIGNAL TRANSDUCTION HISTIDINE KINASE C"/>
    <property type="match status" value="1"/>
</dbReference>
<dbReference type="RefSeq" id="WP_166551244.1">
    <property type="nucleotide sequence ID" value="NZ_JASHIF010000004.1"/>
</dbReference>
<evidence type="ECO:0000259" key="3">
    <source>
        <dbReference type="PROSITE" id="PS50110"/>
    </source>
</evidence>
<keyword evidence="1 2" id="KW-0597">Phosphoprotein</keyword>
<name>A0ABT6Y558_9BACT</name>
<dbReference type="InterPro" id="IPR011006">
    <property type="entry name" value="CheY-like_superfamily"/>
</dbReference>
<dbReference type="InterPro" id="IPR001789">
    <property type="entry name" value="Sig_transdc_resp-reg_receiver"/>
</dbReference>
<evidence type="ECO:0000313" key="4">
    <source>
        <dbReference type="EMBL" id="MDI9858698.1"/>
    </source>
</evidence>
<feature type="domain" description="Response regulatory" evidence="3">
    <location>
        <begin position="6"/>
        <end position="122"/>
    </location>
</feature>
<evidence type="ECO:0000313" key="5">
    <source>
        <dbReference type="Proteomes" id="UP001236507"/>
    </source>
</evidence>
<feature type="modified residue" description="4-aspartylphosphate" evidence="2">
    <location>
        <position position="55"/>
    </location>
</feature>
<keyword evidence="5" id="KW-1185">Reference proteome</keyword>
<dbReference type="Proteomes" id="UP001236507">
    <property type="component" value="Unassembled WGS sequence"/>
</dbReference>
<sequence length="128" mass="14323">MKQQLKVLVVDDEPGILMSLEFLMKKEGYQVFIARDGEEALDIIEREIPSIILLDIMMPNVDGYEVCRFVKSTLKLSHIKIVFLSAKNKESDMEKGYAIGADLYVPKPFSTRTLVSKVNALALGIATS</sequence>
<proteinExistence type="predicted"/>